<dbReference type="GO" id="GO:0005509">
    <property type="term" value="F:calcium ion binding"/>
    <property type="evidence" value="ECO:0007669"/>
    <property type="project" value="InterPro"/>
</dbReference>
<dbReference type="InterPro" id="IPR039647">
    <property type="entry name" value="EF_hand_pair_protein_CML-like"/>
</dbReference>
<dbReference type="Gene3D" id="1.10.238.10">
    <property type="entry name" value="EF-hand"/>
    <property type="match status" value="2"/>
</dbReference>
<proteinExistence type="predicted"/>
<feature type="compositionally biased region" description="Low complexity" evidence="4">
    <location>
        <begin position="1"/>
        <end position="19"/>
    </location>
</feature>
<protein>
    <recommendedName>
        <fullName evidence="5">EF-hand domain-containing protein</fullName>
    </recommendedName>
</protein>
<feature type="domain" description="EF-hand" evidence="5">
    <location>
        <begin position="134"/>
        <end position="167"/>
    </location>
</feature>
<feature type="domain" description="EF-hand" evidence="5">
    <location>
        <begin position="55"/>
        <end position="90"/>
    </location>
</feature>
<feature type="domain" description="EF-hand" evidence="5">
    <location>
        <begin position="19"/>
        <end position="54"/>
    </location>
</feature>
<dbReference type="InterPro" id="IPR002048">
    <property type="entry name" value="EF_hand_dom"/>
</dbReference>
<dbReference type="CDD" id="cd00051">
    <property type="entry name" value="EFh"/>
    <property type="match status" value="2"/>
</dbReference>
<evidence type="ECO:0000256" key="2">
    <source>
        <dbReference type="ARBA" id="ARBA00022737"/>
    </source>
</evidence>
<keyword evidence="1" id="KW-0479">Metal-binding</keyword>
<dbReference type="PROSITE" id="PS50222">
    <property type="entry name" value="EF_HAND_2"/>
    <property type="match status" value="4"/>
</dbReference>
<dbReference type="SMART" id="SM00054">
    <property type="entry name" value="EFh"/>
    <property type="match status" value="4"/>
</dbReference>
<accession>A0AAV6Y945</accession>
<evidence type="ECO:0000256" key="1">
    <source>
        <dbReference type="ARBA" id="ARBA00022723"/>
    </source>
</evidence>
<feature type="domain" description="EF-hand" evidence="5">
    <location>
        <begin position="98"/>
        <end position="133"/>
    </location>
</feature>
<dbReference type="Pfam" id="PF13499">
    <property type="entry name" value="EF-hand_7"/>
    <property type="match status" value="2"/>
</dbReference>
<dbReference type="InterPro" id="IPR018247">
    <property type="entry name" value="EF_Hand_1_Ca_BS"/>
</dbReference>
<dbReference type="InterPro" id="IPR011992">
    <property type="entry name" value="EF-hand-dom_pair"/>
</dbReference>
<feature type="region of interest" description="Disordered" evidence="4">
    <location>
        <begin position="1"/>
        <end position="35"/>
    </location>
</feature>
<dbReference type="PROSITE" id="PS00018">
    <property type="entry name" value="EF_HAND_1"/>
    <property type="match status" value="4"/>
</dbReference>
<dbReference type="AlphaFoldDB" id="A0AAV6Y945"/>
<evidence type="ECO:0000256" key="4">
    <source>
        <dbReference type="SAM" id="MobiDB-lite"/>
    </source>
</evidence>
<keyword evidence="7" id="KW-1185">Reference proteome</keyword>
<sequence length="167" mass="18197">MAQNPTPISKTPSSSSSLPNKDEIQKAFDHFDANGDGKISSSELGGVLKALGSDTSADDLGRMMEEIDTDKDGHINLHEFAAFYNSITNPDGATAEATVEKELREAFKLYDQDQDGKISAAELHLILGRLGEHCSEEDCAVMIKSVDSDGDGYVSFDEFRKMMTKNK</sequence>
<gene>
    <name evidence="6" type="ORF">BUALT_Bualt02G0082600</name>
</gene>
<dbReference type="FunFam" id="1.10.238.10:FF:000001">
    <property type="entry name" value="Calmodulin 1"/>
    <property type="match status" value="1"/>
</dbReference>
<evidence type="ECO:0000256" key="3">
    <source>
        <dbReference type="ARBA" id="ARBA00022837"/>
    </source>
</evidence>
<organism evidence="6 7">
    <name type="scientific">Buddleja alternifolia</name>
    <dbReference type="NCBI Taxonomy" id="168488"/>
    <lineage>
        <taxon>Eukaryota</taxon>
        <taxon>Viridiplantae</taxon>
        <taxon>Streptophyta</taxon>
        <taxon>Embryophyta</taxon>
        <taxon>Tracheophyta</taxon>
        <taxon>Spermatophyta</taxon>
        <taxon>Magnoliopsida</taxon>
        <taxon>eudicotyledons</taxon>
        <taxon>Gunneridae</taxon>
        <taxon>Pentapetalae</taxon>
        <taxon>asterids</taxon>
        <taxon>lamiids</taxon>
        <taxon>Lamiales</taxon>
        <taxon>Scrophulariaceae</taxon>
        <taxon>Buddlejeae</taxon>
        <taxon>Buddleja</taxon>
    </lineage>
</organism>
<keyword evidence="2" id="KW-0677">Repeat</keyword>
<keyword evidence="3" id="KW-0106">Calcium</keyword>
<reference evidence="6" key="1">
    <citation type="submission" date="2019-10" db="EMBL/GenBank/DDBJ databases">
        <authorList>
            <person name="Zhang R."/>
            <person name="Pan Y."/>
            <person name="Wang J."/>
            <person name="Ma R."/>
            <person name="Yu S."/>
        </authorList>
    </citation>
    <scope>NUCLEOTIDE SEQUENCE</scope>
    <source>
        <strain evidence="6">LA-IB0</strain>
        <tissue evidence="6">Leaf</tissue>
    </source>
</reference>
<evidence type="ECO:0000313" key="7">
    <source>
        <dbReference type="Proteomes" id="UP000826271"/>
    </source>
</evidence>
<evidence type="ECO:0000259" key="5">
    <source>
        <dbReference type="PROSITE" id="PS50222"/>
    </source>
</evidence>
<dbReference type="PANTHER" id="PTHR10891">
    <property type="entry name" value="EF-HAND CALCIUM-BINDING DOMAIN CONTAINING PROTEIN"/>
    <property type="match status" value="1"/>
</dbReference>
<evidence type="ECO:0000313" key="6">
    <source>
        <dbReference type="EMBL" id="KAG8388028.1"/>
    </source>
</evidence>
<name>A0AAV6Y945_9LAMI</name>
<feature type="compositionally biased region" description="Basic and acidic residues" evidence="4">
    <location>
        <begin position="20"/>
        <end position="35"/>
    </location>
</feature>
<dbReference type="SUPFAM" id="SSF47473">
    <property type="entry name" value="EF-hand"/>
    <property type="match status" value="1"/>
</dbReference>
<comment type="caution">
    <text evidence="6">The sequence shown here is derived from an EMBL/GenBank/DDBJ whole genome shotgun (WGS) entry which is preliminary data.</text>
</comment>
<dbReference type="Proteomes" id="UP000826271">
    <property type="component" value="Unassembled WGS sequence"/>
</dbReference>
<dbReference type="EMBL" id="WHWC01000002">
    <property type="protein sequence ID" value="KAG8388028.1"/>
    <property type="molecule type" value="Genomic_DNA"/>
</dbReference>